<dbReference type="EMBL" id="ASRX01000069">
    <property type="protein sequence ID" value="EYF01920.1"/>
    <property type="molecule type" value="Genomic_DNA"/>
</dbReference>
<dbReference type="PROSITE" id="PS51664">
    <property type="entry name" value="YCAO"/>
    <property type="match status" value="1"/>
</dbReference>
<dbReference type="Proteomes" id="UP000019678">
    <property type="component" value="Unassembled WGS sequence"/>
</dbReference>
<proteinExistence type="predicted"/>
<dbReference type="PANTHER" id="PTHR37809:SF1">
    <property type="entry name" value="RIBOSOMAL PROTEIN S12 METHYLTHIOTRANSFERASE ACCESSORY FACTOR YCAO"/>
    <property type="match status" value="1"/>
</dbReference>
<evidence type="ECO:0000313" key="3">
    <source>
        <dbReference type="Proteomes" id="UP000019678"/>
    </source>
</evidence>
<gene>
    <name evidence="2" type="ORF">CAP_7688</name>
</gene>
<dbReference type="InterPro" id="IPR003776">
    <property type="entry name" value="YcaO-like_dom"/>
</dbReference>
<protein>
    <recommendedName>
        <fullName evidence="1">YcaO domain-containing protein</fullName>
    </recommendedName>
</protein>
<keyword evidence="3" id="KW-1185">Reference proteome</keyword>
<dbReference type="Gene3D" id="3.30.1330.230">
    <property type="match status" value="1"/>
</dbReference>
<feature type="domain" description="YcaO" evidence="1">
    <location>
        <begin position="302"/>
        <end position="635"/>
    </location>
</feature>
<accession>A0A017SZ77</accession>
<dbReference type="eggNOG" id="COG1944">
    <property type="taxonomic scope" value="Bacteria"/>
</dbReference>
<dbReference type="STRING" id="1192034.CAP_7688"/>
<evidence type="ECO:0000259" key="1">
    <source>
        <dbReference type="PROSITE" id="PS51664"/>
    </source>
</evidence>
<dbReference type="AlphaFoldDB" id="A0A017SZ77"/>
<reference evidence="2 3" key="1">
    <citation type="submission" date="2013-05" db="EMBL/GenBank/DDBJ databases">
        <title>Genome assembly of Chondromyces apiculatus DSM 436.</title>
        <authorList>
            <person name="Sharma G."/>
            <person name="Khatri I."/>
            <person name="Kaur C."/>
            <person name="Mayilraj S."/>
            <person name="Subramanian S."/>
        </authorList>
    </citation>
    <scope>NUCLEOTIDE SEQUENCE [LARGE SCALE GENOMIC DNA]</scope>
    <source>
        <strain evidence="2 3">DSM 436</strain>
    </source>
</reference>
<dbReference type="RefSeq" id="WP_044248518.1">
    <property type="nucleotide sequence ID" value="NZ_ASRX01000069.1"/>
</dbReference>
<dbReference type="PANTHER" id="PTHR37809">
    <property type="entry name" value="RIBOSOMAL PROTEIN S12 METHYLTHIOTRANSFERASE ACCESSORY FACTOR YCAO"/>
    <property type="match status" value="1"/>
</dbReference>
<dbReference type="OrthoDB" id="2379922at2"/>
<evidence type="ECO:0000313" key="2">
    <source>
        <dbReference type="EMBL" id="EYF01920.1"/>
    </source>
</evidence>
<name>A0A017SZ77_9BACT</name>
<dbReference type="Pfam" id="PF02624">
    <property type="entry name" value="YcaO"/>
    <property type="match status" value="1"/>
</dbReference>
<comment type="caution">
    <text evidence="2">The sequence shown here is derived from an EMBL/GenBank/DDBJ whole genome shotgun (WGS) entry which is preliminary data.</text>
</comment>
<organism evidence="2 3">
    <name type="scientific">Chondromyces apiculatus DSM 436</name>
    <dbReference type="NCBI Taxonomy" id="1192034"/>
    <lineage>
        <taxon>Bacteria</taxon>
        <taxon>Pseudomonadati</taxon>
        <taxon>Myxococcota</taxon>
        <taxon>Polyangia</taxon>
        <taxon>Polyangiales</taxon>
        <taxon>Polyangiaceae</taxon>
        <taxon>Chondromyces</taxon>
    </lineage>
</organism>
<sequence length="635" mass="67164">MTHPKRRLAPWTVTRTGPDGTFVLGPRLGVLQLSTADLDALSARAWDELVVLGFAEPTSARALSLVSEAALPPPRAGGREAPAPGARPGTIVAGAFEDEGEALARALSAQIPGSAWRVTTELPDAARGALVILLQAIEPRSPDLARALLSRGAEVLWYGEGSEGVHLGPVLRAPRDLDDYLEATHGWGAARDLWRMGFTDGWPVTLISAIRDDVSGVARAAQRALSAPAGSCVLLGGMRQVSLWTTLARAPVTLDVLCSSQTWSKGMLADLRVERAVEVDAVWVASCRSPAGGDAYLEGNFGKGTSPEEARITGVGEAVERFSAFLGSREVRAGEAPPTTEELPLRAFHPFAPAWEAYLAQGEPPVEMTQVRDEVSGRVVRVPATLLHESYGPTHPSSASTGTTSCGLAAYPDRRGAVLRGALETLERDSFYPAFLHQRPAQCLALDDVPDAPRRGDLRDLAGALERLGFSFWLLRYPDARALPIVHAFLLDAAGTAMSRGAGSGYTWATAAVKALLEAVQLREQFALVAQQGPSGPTDDGYVAWAKPEVIAELCAYLRRSTRPDRLVDLPDEAALHARVLAGVGALLVKDLPSPAVDMSAVRVLIPGATCHACPSISAGGAKLLGAAFKHPVPV</sequence>